<reference evidence="1" key="1">
    <citation type="submission" date="2020-10" db="EMBL/GenBank/DDBJ databases">
        <title>The Whole-Genome Sequence of Metschnikowia persimmonesis, a Novel Endophytic Yeast Species Isolated from Medicinal Plant Diospyros kaki Thumb.</title>
        <authorList>
            <person name="Rahmat E."/>
            <person name="Kang Y."/>
        </authorList>
    </citation>
    <scope>NUCLEOTIDE SEQUENCE</scope>
    <source>
        <strain evidence="1">KIOM G15050</strain>
    </source>
</reference>
<accession>A0A8H7GVM2</accession>
<dbReference type="AlphaFoldDB" id="A0A8H7GVM2"/>
<evidence type="ECO:0000313" key="2">
    <source>
        <dbReference type="Proteomes" id="UP000649328"/>
    </source>
</evidence>
<gene>
    <name evidence="1" type="ORF">HF325_001373</name>
</gene>
<comment type="caution">
    <text evidence="1">The sequence shown here is derived from an EMBL/GenBank/DDBJ whole genome shotgun (WGS) entry which is preliminary data.</text>
</comment>
<sequence>MYFAAIFTDSKDFVHLIVHSVPPPSCALVDNIMDAEKVGDGIVGEVFKMIMAWTEPTLNAIRKSTREH</sequence>
<dbReference type="EMBL" id="JACBPP010000002">
    <property type="protein sequence ID" value="KAF8003925.1"/>
    <property type="molecule type" value="Genomic_DNA"/>
</dbReference>
<keyword evidence="2" id="KW-1185">Reference proteome</keyword>
<evidence type="ECO:0000313" key="1">
    <source>
        <dbReference type="EMBL" id="KAF8003925.1"/>
    </source>
</evidence>
<proteinExistence type="predicted"/>
<dbReference type="Proteomes" id="UP000649328">
    <property type="component" value="Unassembled WGS sequence"/>
</dbReference>
<organism evidence="1 2">
    <name type="scientific">Metschnikowia pulcherrima</name>
    <dbReference type="NCBI Taxonomy" id="27326"/>
    <lineage>
        <taxon>Eukaryota</taxon>
        <taxon>Fungi</taxon>
        <taxon>Dikarya</taxon>
        <taxon>Ascomycota</taxon>
        <taxon>Saccharomycotina</taxon>
        <taxon>Pichiomycetes</taxon>
        <taxon>Metschnikowiaceae</taxon>
        <taxon>Metschnikowia</taxon>
    </lineage>
</organism>
<name>A0A8H7GVM2_9ASCO</name>
<protein>
    <submittedName>
        <fullName evidence="1">Uncharacterized protein</fullName>
    </submittedName>
</protein>